<dbReference type="InterPro" id="IPR036052">
    <property type="entry name" value="TrpB-like_PALP_sf"/>
</dbReference>
<keyword evidence="7" id="KW-0456">Lyase</keyword>
<evidence type="ECO:0000256" key="11">
    <source>
        <dbReference type="PIRSR" id="PIRSR006278-2"/>
    </source>
</evidence>
<dbReference type="FunFam" id="3.40.50.1100:FF:000042">
    <property type="entry name" value="Bifunctional D-cysteine desulfhydrase/1-aminocyclopropane-1-carboxylate deaminase mitochondrial"/>
    <property type="match status" value="1"/>
</dbReference>
<feature type="domain" description="Tryptophan synthase beta chain-like PALP" evidence="12">
    <location>
        <begin position="45"/>
        <end position="354"/>
    </location>
</feature>
<evidence type="ECO:0000313" key="13">
    <source>
        <dbReference type="EMBL" id="GAQ78288.1"/>
    </source>
</evidence>
<dbReference type="PANTHER" id="PTHR43780:SF2">
    <property type="entry name" value="1-AMINOCYCLOPROPANE-1-CARBOXYLATE DEAMINASE-RELATED"/>
    <property type="match status" value="1"/>
</dbReference>
<comment type="subcellular location">
    <subcellularLocation>
        <location evidence="2">Mitochondrion</location>
    </subcellularLocation>
</comment>
<evidence type="ECO:0000256" key="1">
    <source>
        <dbReference type="ARBA" id="ARBA00001933"/>
    </source>
</evidence>
<evidence type="ECO:0000256" key="6">
    <source>
        <dbReference type="ARBA" id="ARBA00023128"/>
    </source>
</evidence>
<feature type="modified residue" description="N6-(pyridoxal phosphate)lysine" evidence="11">
    <location>
        <position position="82"/>
    </location>
</feature>
<dbReference type="Gene3D" id="3.40.50.1100">
    <property type="match status" value="2"/>
</dbReference>
<evidence type="ECO:0000256" key="5">
    <source>
        <dbReference type="ARBA" id="ARBA00022946"/>
    </source>
</evidence>
<dbReference type="STRING" id="105231.A0A1Y1HR36"/>
<dbReference type="SUPFAM" id="SSF53686">
    <property type="entry name" value="Tryptophan synthase beta subunit-like PLP-dependent enzymes"/>
    <property type="match status" value="1"/>
</dbReference>
<dbReference type="EMBL" id="DF236959">
    <property type="protein sequence ID" value="GAQ78288.1"/>
    <property type="molecule type" value="Genomic_DNA"/>
</dbReference>
<comment type="cofactor">
    <cofactor evidence="1">
        <name>pyridoxal 5'-phosphate</name>
        <dbReference type="ChEBI" id="CHEBI:597326"/>
    </cofactor>
</comment>
<feature type="active site" description="Nucleophile" evidence="10">
    <location>
        <position position="109"/>
    </location>
</feature>
<evidence type="ECO:0000259" key="12">
    <source>
        <dbReference type="Pfam" id="PF00291"/>
    </source>
</evidence>
<dbReference type="NCBIfam" id="TIGR01275">
    <property type="entry name" value="ACC_deam_rel"/>
    <property type="match status" value="1"/>
</dbReference>
<evidence type="ECO:0000256" key="2">
    <source>
        <dbReference type="ARBA" id="ARBA00004173"/>
    </source>
</evidence>
<keyword evidence="6" id="KW-0496">Mitochondrion</keyword>
<protein>
    <recommendedName>
        <fullName evidence="9">D-cysteine desulfhydrase</fullName>
        <ecNumber evidence="9">4.4.1.15</ecNumber>
    </recommendedName>
</protein>
<name>A0A1Y1HR36_KLENI</name>
<evidence type="ECO:0000256" key="3">
    <source>
        <dbReference type="ARBA" id="ARBA00008639"/>
    </source>
</evidence>
<dbReference type="OrthoDB" id="10266364at2759"/>
<dbReference type="OMA" id="ERYHAGT"/>
<evidence type="ECO:0000256" key="8">
    <source>
        <dbReference type="ARBA" id="ARBA00050761"/>
    </source>
</evidence>
<evidence type="ECO:0000256" key="10">
    <source>
        <dbReference type="PIRSR" id="PIRSR006278-1"/>
    </source>
</evidence>
<comment type="catalytic activity">
    <reaction evidence="8">
        <text>D-cysteine + H2O = hydrogen sulfide + pyruvate + NH4(+) + H(+)</text>
        <dbReference type="Rhea" id="RHEA:11268"/>
        <dbReference type="ChEBI" id="CHEBI:15361"/>
        <dbReference type="ChEBI" id="CHEBI:15377"/>
        <dbReference type="ChEBI" id="CHEBI:15378"/>
        <dbReference type="ChEBI" id="CHEBI:28938"/>
        <dbReference type="ChEBI" id="CHEBI:29919"/>
        <dbReference type="ChEBI" id="CHEBI:35236"/>
        <dbReference type="EC" id="4.4.1.15"/>
    </reaction>
</comment>
<dbReference type="InterPro" id="IPR001926">
    <property type="entry name" value="TrpB-like_PALP"/>
</dbReference>
<dbReference type="InterPro" id="IPR005966">
    <property type="entry name" value="D-Cys_desShydrase"/>
</dbReference>
<reference evidence="13 14" key="1">
    <citation type="journal article" date="2014" name="Nat. Commun.">
        <title>Klebsormidium flaccidum genome reveals primary factors for plant terrestrial adaptation.</title>
        <authorList>
            <person name="Hori K."/>
            <person name="Maruyama F."/>
            <person name="Fujisawa T."/>
            <person name="Togashi T."/>
            <person name="Yamamoto N."/>
            <person name="Seo M."/>
            <person name="Sato S."/>
            <person name="Yamada T."/>
            <person name="Mori H."/>
            <person name="Tajima N."/>
            <person name="Moriyama T."/>
            <person name="Ikeuchi M."/>
            <person name="Watanabe M."/>
            <person name="Wada H."/>
            <person name="Kobayashi K."/>
            <person name="Saito M."/>
            <person name="Masuda T."/>
            <person name="Sasaki-Sekimoto Y."/>
            <person name="Mashiguchi K."/>
            <person name="Awai K."/>
            <person name="Shimojima M."/>
            <person name="Masuda S."/>
            <person name="Iwai M."/>
            <person name="Nobusawa T."/>
            <person name="Narise T."/>
            <person name="Kondo S."/>
            <person name="Saito H."/>
            <person name="Sato R."/>
            <person name="Murakawa M."/>
            <person name="Ihara Y."/>
            <person name="Oshima-Yamada Y."/>
            <person name="Ohtaka K."/>
            <person name="Satoh M."/>
            <person name="Sonobe K."/>
            <person name="Ishii M."/>
            <person name="Ohtani R."/>
            <person name="Kanamori-Sato M."/>
            <person name="Honoki R."/>
            <person name="Miyazaki D."/>
            <person name="Mochizuki H."/>
            <person name="Umetsu J."/>
            <person name="Higashi K."/>
            <person name="Shibata D."/>
            <person name="Kamiya Y."/>
            <person name="Sato N."/>
            <person name="Nakamura Y."/>
            <person name="Tabata S."/>
            <person name="Ida S."/>
            <person name="Kurokawa K."/>
            <person name="Ohta H."/>
        </authorList>
    </citation>
    <scope>NUCLEOTIDE SEQUENCE [LARGE SCALE GENOMIC DNA]</scope>
    <source>
        <strain evidence="13 14">NIES-2285</strain>
    </source>
</reference>
<comment type="similarity">
    <text evidence="3">Belongs to the ACC deaminase/D-cysteine desulfhydrase family.</text>
</comment>
<keyword evidence="5" id="KW-0809">Transit peptide</keyword>
<proteinExistence type="inferred from homology"/>
<keyword evidence="4 11" id="KW-0663">Pyridoxal phosphate</keyword>
<evidence type="ECO:0000313" key="14">
    <source>
        <dbReference type="Proteomes" id="UP000054558"/>
    </source>
</evidence>
<dbReference type="AlphaFoldDB" id="A0A1Y1HR36"/>
<keyword evidence="14" id="KW-1185">Reference proteome</keyword>
<dbReference type="PIRSF" id="PIRSF006278">
    <property type="entry name" value="ACCD_DCysDesulf"/>
    <property type="match status" value="1"/>
</dbReference>
<evidence type="ECO:0000256" key="4">
    <source>
        <dbReference type="ARBA" id="ARBA00022898"/>
    </source>
</evidence>
<dbReference type="EC" id="4.4.1.15" evidence="9"/>
<organism evidence="13 14">
    <name type="scientific">Klebsormidium nitens</name>
    <name type="common">Green alga</name>
    <name type="synonym">Ulothrix nitens</name>
    <dbReference type="NCBI Taxonomy" id="105231"/>
    <lineage>
        <taxon>Eukaryota</taxon>
        <taxon>Viridiplantae</taxon>
        <taxon>Streptophyta</taxon>
        <taxon>Klebsormidiophyceae</taxon>
        <taxon>Klebsormidiales</taxon>
        <taxon>Klebsormidiaceae</taxon>
        <taxon>Klebsormidium</taxon>
    </lineage>
</organism>
<dbReference type="GO" id="GO:0005739">
    <property type="term" value="C:mitochondrion"/>
    <property type="evidence" value="ECO:0007669"/>
    <property type="project" value="UniProtKB-SubCell"/>
</dbReference>
<dbReference type="FunFam" id="3.40.50.1100:FF:000037">
    <property type="entry name" value="Bifunctional D-cysteine desulfhydrase/1-aminocyclopropane-1-carboxylate deaminase, mitochondrial"/>
    <property type="match status" value="1"/>
</dbReference>
<dbReference type="Proteomes" id="UP000054558">
    <property type="component" value="Unassembled WGS sequence"/>
</dbReference>
<sequence length="379" mass="41748">MKKPDSKQAQQSSPFPYRQFLSVSPYQPPIWARHLAPVPPARMNLGQFPTPIHRWALPDLPEGLEVYIKRDDLTGLQLSGNKVRKLEFLIADAKAQGADCVITIGGIQSNHCRATAVAARYAGLDTFLILRTSKVVVDQDPGLVGNLLVERMVGAHIDLVTKEEYVRHGSMALGKQLMERLQAQGRKPYLIPVGGSNSLGTWGYVEAVREIALQLEAGQACRADGFDDVIMACGSGGTTAGVALAAQLSGMKAKVHGYGVCDDEEYFYEYIQGLLDGLNAEVRSRDIVRMINSKGQGYAISTREELQFAKEIAQQTGVILDPVYSGKALLGFLKDVRAEPEKWAGRKVLFIHTGGLLGMYEKADQLQPLIQDWRRFEFT</sequence>
<accession>A0A1Y1HR36</accession>
<evidence type="ECO:0000256" key="7">
    <source>
        <dbReference type="ARBA" id="ARBA00023239"/>
    </source>
</evidence>
<evidence type="ECO:0000256" key="9">
    <source>
        <dbReference type="ARBA" id="ARBA00066823"/>
    </source>
</evidence>
<dbReference type="InterPro" id="IPR027278">
    <property type="entry name" value="ACCD_DCysDesulf"/>
</dbReference>
<dbReference type="PANTHER" id="PTHR43780">
    <property type="entry name" value="1-AMINOCYCLOPROPANE-1-CARBOXYLATE DEAMINASE-RELATED"/>
    <property type="match status" value="1"/>
</dbReference>
<gene>
    <name evidence="13" type="ORF">KFL_000100530</name>
</gene>
<dbReference type="GO" id="GO:0019148">
    <property type="term" value="F:D-cysteine desulfhydrase activity"/>
    <property type="evidence" value="ECO:0000318"/>
    <property type="project" value="GO_Central"/>
</dbReference>
<dbReference type="Pfam" id="PF00291">
    <property type="entry name" value="PALP"/>
    <property type="match status" value="1"/>
</dbReference>